<protein>
    <submittedName>
        <fullName evidence="1">Uncharacterized protein</fullName>
    </submittedName>
</protein>
<sequence>MRRVAEGLGLGVHCYAAPFDRDVNDPQPELAALMRDADWTIFLARLGDQIRFRTRDAKRNQIINYALDRDMLASPYGTIKYWAFVELSGLINDALQRAREIQVTCPAGTDFTGRAADRSTRLTNTMRRRFPMSVFAPVPTVNFSGRIAQKGFLAGTGSHYCTPSSCEIKKTLFVDFEGTQITGFDGSIKDVITATEHFERVAKRYGLDPYYVHSWHAGIHPGCAYKATAGQNLERWSGSAFGNPRLLHFHTCGENPPGEISLNVLVPTIRVDGIALWENGVLMPERLVGGRLLLASYPEMEAAFLNPARQVGQAACGQLSFV</sequence>
<gene>
    <name evidence="1" type="ORF">C8N45_104277</name>
</gene>
<organism evidence="1 2">
    <name type="scientific">Yoonia sediminilitoris</name>
    <dbReference type="NCBI Taxonomy" id="1286148"/>
    <lineage>
        <taxon>Bacteria</taxon>
        <taxon>Pseudomonadati</taxon>
        <taxon>Pseudomonadota</taxon>
        <taxon>Alphaproteobacteria</taxon>
        <taxon>Rhodobacterales</taxon>
        <taxon>Paracoccaceae</taxon>
        <taxon>Yoonia</taxon>
    </lineage>
</organism>
<dbReference type="EMBL" id="QBUD01000004">
    <property type="protein sequence ID" value="PUB15657.1"/>
    <property type="molecule type" value="Genomic_DNA"/>
</dbReference>
<evidence type="ECO:0000313" key="2">
    <source>
        <dbReference type="Proteomes" id="UP000244523"/>
    </source>
</evidence>
<proteinExistence type="predicted"/>
<comment type="caution">
    <text evidence="1">The sequence shown here is derived from an EMBL/GenBank/DDBJ whole genome shotgun (WGS) entry which is preliminary data.</text>
</comment>
<keyword evidence="2" id="KW-1185">Reference proteome</keyword>
<name>A0A2T6KIV7_9RHOB</name>
<dbReference type="Proteomes" id="UP000244523">
    <property type="component" value="Unassembled WGS sequence"/>
</dbReference>
<reference evidence="1 2" key="1">
    <citation type="submission" date="2018-04" db="EMBL/GenBank/DDBJ databases">
        <title>Genomic Encyclopedia of Archaeal and Bacterial Type Strains, Phase II (KMG-II): from individual species to whole genera.</title>
        <authorList>
            <person name="Goeker M."/>
        </authorList>
    </citation>
    <scope>NUCLEOTIDE SEQUENCE [LARGE SCALE GENOMIC DNA]</scope>
    <source>
        <strain evidence="1 2">DSM 29955</strain>
    </source>
</reference>
<dbReference type="AlphaFoldDB" id="A0A2T6KIV7"/>
<accession>A0A2T6KIV7</accession>
<evidence type="ECO:0000313" key="1">
    <source>
        <dbReference type="EMBL" id="PUB15657.1"/>
    </source>
</evidence>